<dbReference type="PANTHER" id="PTHR43316:SF3">
    <property type="entry name" value="HALOACID DEHALOGENASE, TYPE II (AFU_ORTHOLOGUE AFUA_2G07750)-RELATED"/>
    <property type="match status" value="1"/>
</dbReference>
<reference evidence="3 4" key="1">
    <citation type="journal article" date="2019" name="Int. J. Syst. Evol. Microbiol.">
        <title>The Global Catalogue of Microorganisms (GCM) 10K type strain sequencing project: providing services to taxonomists for standard genome sequencing and annotation.</title>
        <authorList>
            <consortium name="The Broad Institute Genomics Platform"/>
            <consortium name="The Broad Institute Genome Sequencing Center for Infectious Disease"/>
            <person name="Wu L."/>
            <person name="Ma J."/>
        </authorList>
    </citation>
    <scope>NUCLEOTIDE SEQUENCE [LARGE SCALE GENOMIC DNA]</scope>
    <source>
        <strain evidence="3 4">JCM 13850</strain>
    </source>
</reference>
<dbReference type="PRINTS" id="PR00413">
    <property type="entry name" value="HADHALOGNASE"/>
</dbReference>
<dbReference type="InterPro" id="IPR006328">
    <property type="entry name" value="2-HAD"/>
</dbReference>
<evidence type="ECO:0000313" key="3">
    <source>
        <dbReference type="EMBL" id="GAA2117747.1"/>
    </source>
</evidence>
<dbReference type="Pfam" id="PF00702">
    <property type="entry name" value="Hydrolase"/>
    <property type="match status" value="1"/>
</dbReference>
<evidence type="ECO:0000313" key="4">
    <source>
        <dbReference type="Proteomes" id="UP001501020"/>
    </source>
</evidence>
<proteinExistence type="inferred from homology"/>
<keyword evidence="4" id="KW-1185">Reference proteome</keyword>
<dbReference type="NCBIfam" id="TIGR01428">
    <property type="entry name" value="HAD_type_II"/>
    <property type="match status" value="1"/>
</dbReference>
<dbReference type="InterPro" id="IPR006439">
    <property type="entry name" value="HAD-SF_hydro_IA"/>
</dbReference>
<dbReference type="SFLD" id="SFLDS00003">
    <property type="entry name" value="Haloacid_Dehalogenase"/>
    <property type="match status" value="1"/>
</dbReference>
<sequence>MTIRSVLFDVNETLSDMSTLRTRFADVGAPGDLVATWFAGVLRDGFALTTAGAYADFRDVADAGLRGLLTALPRWEGDAARAAAHILDGFADLTVHPDVPDGVRELHAAGLRLATLTNGSAANTERLLSRAGLVEYFTALLDVGAPRAWKPAPAAYHYAIDALGADPAETVLVAVHPWDIDGARRAGLQAAWLNRGGAEYPSVMTAATHTAADLHRLADDLTTTGG</sequence>
<dbReference type="Gene3D" id="1.10.150.240">
    <property type="entry name" value="Putative phosphatase, domain 2"/>
    <property type="match status" value="1"/>
</dbReference>
<dbReference type="InterPro" id="IPR051540">
    <property type="entry name" value="S-2-haloacid_dehalogenase"/>
</dbReference>
<evidence type="ECO:0000256" key="2">
    <source>
        <dbReference type="ARBA" id="ARBA00022801"/>
    </source>
</evidence>
<dbReference type="RefSeq" id="WP_344259924.1">
    <property type="nucleotide sequence ID" value="NZ_BAAAMR010000001.1"/>
</dbReference>
<dbReference type="InterPro" id="IPR023198">
    <property type="entry name" value="PGP-like_dom2"/>
</dbReference>
<evidence type="ECO:0000256" key="1">
    <source>
        <dbReference type="ARBA" id="ARBA00008106"/>
    </source>
</evidence>
<dbReference type="PANTHER" id="PTHR43316">
    <property type="entry name" value="HYDROLASE, HALOACID DELAHOGENASE-RELATED"/>
    <property type="match status" value="1"/>
</dbReference>
<dbReference type="Gene3D" id="3.40.50.1000">
    <property type="entry name" value="HAD superfamily/HAD-like"/>
    <property type="match status" value="1"/>
</dbReference>
<protein>
    <submittedName>
        <fullName evidence="3">Haloacid dehalogenase type II</fullName>
    </submittedName>
</protein>
<dbReference type="Proteomes" id="UP001501020">
    <property type="component" value="Unassembled WGS sequence"/>
</dbReference>
<comment type="similarity">
    <text evidence="1">Belongs to the HAD-like hydrolase superfamily. S-2-haloalkanoic acid dehalogenase family.</text>
</comment>
<dbReference type="InterPro" id="IPR036412">
    <property type="entry name" value="HAD-like_sf"/>
</dbReference>
<gene>
    <name evidence="3" type="ORF">GCM10009727_00260</name>
</gene>
<accession>A0ABN2XTT5</accession>
<organism evidence="3 4">
    <name type="scientific">Actinomadura napierensis</name>
    <dbReference type="NCBI Taxonomy" id="267854"/>
    <lineage>
        <taxon>Bacteria</taxon>
        <taxon>Bacillati</taxon>
        <taxon>Actinomycetota</taxon>
        <taxon>Actinomycetes</taxon>
        <taxon>Streptosporangiales</taxon>
        <taxon>Thermomonosporaceae</taxon>
        <taxon>Actinomadura</taxon>
    </lineage>
</organism>
<dbReference type="SFLD" id="SFLDG01129">
    <property type="entry name" value="C1.5:_HAD__Beta-PGM__Phosphata"/>
    <property type="match status" value="1"/>
</dbReference>
<dbReference type="InterPro" id="IPR023214">
    <property type="entry name" value="HAD_sf"/>
</dbReference>
<comment type="caution">
    <text evidence="3">The sequence shown here is derived from an EMBL/GenBank/DDBJ whole genome shotgun (WGS) entry which is preliminary data.</text>
</comment>
<dbReference type="EMBL" id="BAAAMR010000001">
    <property type="protein sequence ID" value="GAA2117747.1"/>
    <property type="molecule type" value="Genomic_DNA"/>
</dbReference>
<name>A0ABN2XTT5_9ACTN</name>
<keyword evidence="2" id="KW-0378">Hydrolase</keyword>
<dbReference type="SUPFAM" id="SSF56784">
    <property type="entry name" value="HAD-like"/>
    <property type="match status" value="1"/>
</dbReference>
<dbReference type="NCBIfam" id="TIGR01493">
    <property type="entry name" value="HAD-SF-IA-v2"/>
    <property type="match status" value="1"/>
</dbReference>
<dbReference type="CDD" id="cd02588">
    <property type="entry name" value="HAD_L2-DEX"/>
    <property type="match status" value="1"/>
</dbReference>